<accession>E9I5J4</accession>
<keyword evidence="3" id="KW-1185">Reference proteome</keyword>
<feature type="compositionally biased region" description="Basic and acidic residues" evidence="1">
    <location>
        <begin position="137"/>
        <end position="163"/>
    </location>
</feature>
<feature type="region of interest" description="Disordered" evidence="1">
    <location>
        <begin position="1"/>
        <end position="163"/>
    </location>
</feature>
<protein>
    <submittedName>
        <fullName evidence="2">Uncharacterized protein</fullName>
    </submittedName>
</protein>
<gene>
    <name evidence="2" type="ORF">DAPPUDRAFT_341724</name>
</gene>
<dbReference type="KEGG" id="dpx:DAPPUDRAFT_341724"/>
<feature type="compositionally biased region" description="Basic and acidic residues" evidence="1">
    <location>
        <begin position="63"/>
        <end position="89"/>
    </location>
</feature>
<evidence type="ECO:0000313" key="2">
    <source>
        <dbReference type="EMBL" id="EFX60736.1"/>
    </source>
</evidence>
<proteinExistence type="predicted"/>
<feature type="non-terminal residue" evidence="2">
    <location>
        <position position="514"/>
    </location>
</feature>
<feature type="compositionally biased region" description="Polar residues" evidence="1">
    <location>
        <begin position="95"/>
        <end position="106"/>
    </location>
</feature>
<organism evidence="2 3">
    <name type="scientific">Daphnia pulex</name>
    <name type="common">Water flea</name>
    <dbReference type="NCBI Taxonomy" id="6669"/>
    <lineage>
        <taxon>Eukaryota</taxon>
        <taxon>Metazoa</taxon>
        <taxon>Ecdysozoa</taxon>
        <taxon>Arthropoda</taxon>
        <taxon>Crustacea</taxon>
        <taxon>Branchiopoda</taxon>
        <taxon>Diplostraca</taxon>
        <taxon>Cladocera</taxon>
        <taxon>Anomopoda</taxon>
        <taxon>Daphniidae</taxon>
        <taxon>Daphnia</taxon>
    </lineage>
</organism>
<dbReference type="Proteomes" id="UP000000305">
    <property type="component" value="Unassembled WGS sequence"/>
</dbReference>
<dbReference type="InParanoid" id="E9I5J4"/>
<dbReference type="EMBL" id="GL735682">
    <property type="protein sequence ID" value="EFX60736.1"/>
    <property type="molecule type" value="Genomic_DNA"/>
</dbReference>
<evidence type="ECO:0000256" key="1">
    <source>
        <dbReference type="SAM" id="MobiDB-lite"/>
    </source>
</evidence>
<dbReference type="AlphaFoldDB" id="E9I5J4"/>
<sequence length="514" mass="59411">MPKRPTKWNKGQGRHNDDSEDERRRDSPRRDARDDTRRRRDDSRRRQSKKSDDKRSHSSSQHSDVEIRIAKLEKELQRQRDLARKESTKGRSPSRGYTKSRTQSHTSKGRTSRPPTPRSSNKRPRSESRSSSKKSKSGREEPTKAKYPKKDNKALNRDSKREVSKVLVKKEVKEFAVRKTYKSPERPAFIPETKTPIRLPTRENDLLVWRPLFQTHGTDRIQVNPVHLSLTAGKEWLADVFNFGFVTLHAFIKDNVLIICSPSGHVIVFTKTGSVLMIPPEIREILFKNPDIRKVTLVKDAINSFCENNGMEKVPLTDFYVIAKKNVPEITYGTFNFFKIQLGKDFLTKGLFTPNEDEHVRNAAHHGRTVSYAVWFVVARLASRAGLTPEGKISSFLRYALFSEDADMYRNLISDPYYVPVEELSLTPLDQRTLDQESARLNQVMTHSYKNYRFKADKPFDPIAPETQCCRTCGLYSRPDKRKSHKCNVKPTCGYPLCKEDKPHTVLTCRYIRA</sequence>
<reference evidence="2 3" key="1">
    <citation type="journal article" date="2011" name="Science">
        <title>The ecoresponsive genome of Daphnia pulex.</title>
        <authorList>
            <person name="Colbourne J.K."/>
            <person name="Pfrender M.E."/>
            <person name="Gilbert D."/>
            <person name="Thomas W.K."/>
            <person name="Tucker A."/>
            <person name="Oakley T.H."/>
            <person name="Tokishita S."/>
            <person name="Aerts A."/>
            <person name="Arnold G.J."/>
            <person name="Basu M.K."/>
            <person name="Bauer D.J."/>
            <person name="Caceres C.E."/>
            <person name="Carmel L."/>
            <person name="Casola C."/>
            <person name="Choi J.H."/>
            <person name="Detter J.C."/>
            <person name="Dong Q."/>
            <person name="Dusheyko S."/>
            <person name="Eads B.D."/>
            <person name="Frohlich T."/>
            <person name="Geiler-Samerotte K.A."/>
            <person name="Gerlach D."/>
            <person name="Hatcher P."/>
            <person name="Jogdeo S."/>
            <person name="Krijgsveld J."/>
            <person name="Kriventseva E.V."/>
            <person name="Kultz D."/>
            <person name="Laforsch C."/>
            <person name="Lindquist E."/>
            <person name="Lopez J."/>
            <person name="Manak J.R."/>
            <person name="Muller J."/>
            <person name="Pangilinan J."/>
            <person name="Patwardhan R.P."/>
            <person name="Pitluck S."/>
            <person name="Pritham E.J."/>
            <person name="Rechtsteiner A."/>
            <person name="Rho M."/>
            <person name="Rogozin I.B."/>
            <person name="Sakarya O."/>
            <person name="Salamov A."/>
            <person name="Schaack S."/>
            <person name="Shapiro H."/>
            <person name="Shiga Y."/>
            <person name="Skalitzky C."/>
            <person name="Smith Z."/>
            <person name="Souvorov A."/>
            <person name="Sung W."/>
            <person name="Tang Z."/>
            <person name="Tsuchiya D."/>
            <person name="Tu H."/>
            <person name="Vos H."/>
            <person name="Wang M."/>
            <person name="Wolf Y.I."/>
            <person name="Yamagata H."/>
            <person name="Yamada T."/>
            <person name="Ye Y."/>
            <person name="Shaw J.R."/>
            <person name="Andrews J."/>
            <person name="Crease T.J."/>
            <person name="Tang H."/>
            <person name="Lucas S.M."/>
            <person name="Robertson H.M."/>
            <person name="Bork P."/>
            <person name="Koonin E.V."/>
            <person name="Zdobnov E.M."/>
            <person name="Grigoriev I.V."/>
            <person name="Lynch M."/>
            <person name="Boore J.L."/>
        </authorList>
    </citation>
    <scope>NUCLEOTIDE SEQUENCE [LARGE SCALE GENOMIC DNA]</scope>
</reference>
<evidence type="ECO:0000313" key="3">
    <source>
        <dbReference type="Proteomes" id="UP000000305"/>
    </source>
</evidence>
<name>E9I5J4_DAPPU</name>
<feature type="compositionally biased region" description="Basic and acidic residues" evidence="1">
    <location>
        <begin position="14"/>
        <end position="56"/>
    </location>
</feature>
<dbReference type="HOGENOM" id="CLU_530609_0_0_1"/>